<dbReference type="PANTHER" id="PTHR36924:SF1">
    <property type="entry name" value="ANTITOXIN HIGA-1"/>
    <property type="match status" value="1"/>
</dbReference>
<dbReference type="PROSITE" id="PS50943">
    <property type="entry name" value="HTH_CROC1"/>
    <property type="match status" value="1"/>
</dbReference>
<dbReference type="InterPro" id="IPR010982">
    <property type="entry name" value="Lambda_DNA-bd_dom_sf"/>
</dbReference>
<dbReference type="AlphaFoldDB" id="A0A0J1GWP9"/>
<dbReference type="NCBIfam" id="TIGR02607">
    <property type="entry name" value="antidote_HigA"/>
    <property type="match status" value="1"/>
</dbReference>
<dbReference type="EMBL" id="LDOT01000023">
    <property type="protein sequence ID" value="KLV04036.1"/>
    <property type="molecule type" value="Genomic_DNA"/>
</dbReference>
<dbReference type="InterPro" id="IPR001387">
    <property type="entry name" value="Cro/C1-type_HTH"/>
</dbReference>
<sequence>MRTTKRKPQSVGEILRIEFLEPMGIKNGELADRLGVHRNTISNLLNNKTALTPELAAKLSAAFNNTAEFWLNIQNANDIWQTKHNYEALTKEIVPFSKPQN</sequence>
<protein>
    <submittedName>
        <fullName evidence="3">XRE family transcriptional regulator</fullName>
    </submittedName>
</protein>
<dbReference type="RefSeq" id="WP_047879803.1">
    <property type="nucleotide sequence ID" value="NZ_LDOT01000023.1"/>
</dbReference>
<dbReference type="Proteomes" id="UP000036097">
    <property type="component" value="Unassembled WGS sequence"/>
</dbReference>
<dbReference type="Gene3D" id="1.10.260.40">
    <property type="entry name" value="lambda repressor-like DNA-binding domains"/>
    <property type="match status" value="1"/>
</dbReference>
<name>A0A0J1GWP9_9GAMM</name>
<evidence type="ECO:0000256" key="1">
    <source>
        <dbReference type="ARBA" id="ARBA00023125"/>
    </source>
</evidence>
<reference evidence="3 4" key="1">
    <citation type="submission" date="2015-05" db="EMBL/GenBank/DDBJ databases">
        <title>Photobacterium galathea sp. nov.</title>
        <authorList>
            <person name="Machado H."/>
            <person name="Gram L."/>
        </authorList>
    </citation>
    <scope>NUCLEOTIDE SEQUENCE [LARGE SCALE GENOMIC DNA]</scope>
    <source>
        <strain evidence="3 4">CGMCC 1.12159</strain>
    </source>
</reference>
<dbReference type="PANTHER" id="PTHR36924">
    <property type="entry name" value="ANTITOXIN HIGA-1"/>
    <property type="match status" value="1"/>
</dbReference>
<keyword evidence="1" id="KW-0238">DNA-binding</keyword>
<dbReference type="STRING" id="1195763.ABT56_15525"/>
<dbReference type="SMART" id="SM00530">
    <property type="entry name" value="HTH_XRE"/>
    <property type="match status" value="1"/>
</dbReference>
<keyword evidence="4" id="KW-1185">Reference proteome</keyword>
<evidence type="ECO:0000313" key="4">
    <source>
        <dbReference type="Proteomes" id="UP000036097"/>
    </source>
</evidence>
<dbReference type="Pfam" id="PF01381">
    <property type="entry name" value="HTH_3"/>
    <property type="match status" value="1"/>
</dbReference>
<evidence type="ECO:0000259" key="2">
    <source>
        <dbReference type="PROSITE" id="PS50943"/>
    </source>
</evidence>
<proteinExistence type="predicted"/>
<dbReference type="PATRIC" id="fig|1195763.3.peg.3302"/>
<evidence type="ECO:0000313" key="3">
    <source>
        <dbReference type="EMBL" id="KLV04036.1"/>
    </source>
</evidence>
<dbReference type="OrthoDB" id="9793869at2"/>
<organism evidence="3 4">
    <name type="scientific">Photobacterium aquae</name>
    <dbReference type="NCBI Taxonomy" id="1195763"/>
    <lineage>
        <taxon>Bacteria</taxon>
        <taxon>Pseudomonadati</taxon>
        <taxon>Pseudomonadota</taxon>
        <taxon>Gammaproteobacteria</taxon>
        <taxon>Vibrionales</taxon>
        <taxon>Vibrionaceae</taxon>
        <taxon>Photobacterium</taxon>
    </lineage>
</organism>
<dbReference type="CDD" id="cd00093">
    <property type="entry name" value="HTH_XRE"/>
    <property type="match status" value="1"/>
</dbReference>
<dbReference type="GO" id="GO:0003677">
    <property type="term" value="F:DNA binding"/>
    <property type="evidence" value="ECO:0007669"/>
    <property type="project" value="UniProtKB-KW"/>
</dbReference>
<accession>A0A0J1GWP9</accession>
<gene>
    <name evidence="3" type="ORF">ABT56_15525</name>
</gene>
<dbReference type="SUPFAM" id="SSF47413">
    <property type="entry name" value="lambda repressor-like DNA-binding domains"/>
    <property type="match status" value="1"/>
</dbReference>
<dbReference type="InterPro" id="IPR013430">
    <property type="entry name" value="Toxin_antidote_HigA"/>
</dbReference>
<feature type="domain" description="HTH cro/C1-type" evidence="2">
    <location>
        <begin position="29"/>
        <end position="70"/>
    </location>
</feature>
<comment type="caution">
    <text evidence="3">The sequence shown here is derived from an EMBL/GenBank/DDBJ whole genome shotgun (WGS) entry which is preliminary data.</text>
</comment>